<dbReference type="InterPro" id="IPR026870">
    <property type="entry name" value="Zinc_ribbon_dom"/>
</dbReference>
<evidence type="ECO:0000256" key="1">
    <source>
        <dbReference type="ARBA" id="ARBA00022670"/>
    </source>
</evidence>
<dbReference type="STRING" id="531814.SAMN04487944_107127"/>
<keyword evidence="3" id="KW-0720">Serine protease</keyword>
<proteinExistence type="predicted"/>
<dbReference type="GO" id="GO:0004252">
    <property type="term" value="F:serine-type endopeptidase activity"/>
    <property type="evidence" value="ECO:0007669"/>
    <property type="project" value="InterPro"/>
</dbReference>
<accession>A0A1H9QVM8</accession>
<sequence length="495" mass="57188">MYCQKCGNQIEQRAKYCPRCGKPIKKKSNGLLITTIIFLSAIAAVVLYFVGTEYKELQLTKTAAIDKSEEEQEIVATDDNPEEESPVEEETAKDKIIDQSKASDREVADIITDAQTRVFTIFSDYGQGSGFLINDFGDVMTNAHVVEGSFYVTVKGSEGTEYDGYLIGYSNDTDIAIIRVESLAGKTPLSLEVTEKSVLGDEVIALGSPHGYEKTATLGNISGVDRTFTIEPHYYEEVYQISAPIAPGSSGGPLLDQSTEKVIGINSARHDEEATIGFSIPLYQITPLMDEWVSNPMGEDEIYSLFYNQNGDYFYDDLYDGTDSYFDGGYYDDSESYYYYDTYTDTYYFYDPYEDEYYYYDENLDDFYYYEDEYYSDDYYEEYYNDDYYYEDGYYEEDYYYEDGYYDEEYYYEDDIYYDEDYYENEVYEDVLNYETETYNGTETAEESSKEEEVFTEEDVSESDSNRDSNLGDSNGNEFDLDEKNELEEVLPNAG</sequence>
<dbReference type="OrthoDB" id="189537at2"/>
<dbReference type="GO" id="GO:0006508">
    <property type="term" value="P:proteolysis"/>
    <property type="evidence" value="ECO:0007669"/>
    <property type="project" value="UniProtKB-KW"/>
</dbReference>
<evidence type="ECO:0000256" key="5">
    <source>
        <dbReference type="SAM" id="Phobius"/>
    </source>
</evidence>
<name>A0A1H9QVM8_9BACI</name>
<feature type="compositionally biased region" description="Acidic residues" evidence="4">
    <location>
        <begin position="79"/>
        <end position="89"/>
    </location>
</feature>
<dbReference type="EMBL" id="FOGL01000007">
    <property type="protein sequence ID" value="SER64651.1"/>
    <property type="molecule type" value="Genomic_DNA"/>
</dbReference>
<keyword evidence="5" id="KW-1133">Transmembrane helix</keyword>
<dbReference type="InterPro" id="IPR009003">
    <property type="entry name" value="Peptidase_S1_PA"/>
</dbReference>
<keyword evidence="2" id="KW-0378">Hydrolase</keyword>
<dbReference type="Gene3D" id="2.40.10.120">
    <property type="match status" value="1"/>
</dbReference>
<feature type="compositionally biased region" description="Acidic residues" evidence="4">
    <location>
        <begin position="479"/>
        <end position="489"/>
    </location>
</feature>
<keyword evidence="8" id="KW-1185">Reference proteome</keyword>
<feature type="compositionally biased region" description="Polar residues" evidence="4">
    <location>
        <begin position="468"/>
        <end position="477"/>
    </location>
</feature>
<evidence type="ECO:0000313" key="7">
    <source>
        <dbReference type="EMBL" id="SER64651.1"/>
    </source>
</evidence>
<evidence type="ECO:0000256" key="4">
    <source>
        <dbReference type="SAM" id="MobiDB-lite"/>
    </source>
</evidence>
<keyword evidence="5" id="KW-0472">Membrane</keyword>
<dbReference type="PANTHER" id="PTHR43343">
    <property type="entry name" value="PEPTIDASE S12"/>
    <property type="match status" value="1"/>
</dbReference>
<feature type="region of interest" description="Disordered" evidence="4">
    <location>
        <begin position="68"/>
        <end position="94"/>
    </location>
</feature>
<dbReference type="RefSeq" id="WP_089740555.1">
    <property type="nucleotide sequence ID" value="NZ_FOGL01000007.1"/>
</dbReference>
<dbReference type="SUPFAM" id="SSF50494">
    <property type="entry name" value="Trypsin-like serine proteases"/>
    <property type="match status" value="1"/>
</dbReference>
<gene>
    <name evidence="7" type="ORF">SAMN04487944_107127</name>
</gene>
<dbReference type="InterPro" id="IPR051201">
    <property type="entry name" value="Chloro_Bact_Ser_Proteases"/>
</dbReference>
<dbReference type="Pfam" id="PF13365">
    <property type="entry name" value="Trypsin_2"/>
    <property type="match status" value="1"/>
</dbReference>
<reference evidence="7 8" key="1">
    <citation type="submission" date="2016-10" db="EMBL/GenBank/DDBJ databases">
        <authorList>
            <person name="de Groot N.N."/>
        </authorList>
    </citation>
    <scope>NUCLEOTIDE SEQUENCE [LARGE SCALE GENOMIC DNA]</scope>
    <source>
        <strain evidence="7 8">CGMCC 1.7727</strain>
    </source>
</reference>
<feature type="region of interest" description="Disordered" evidence="4">
    <location>
        <begin position="440"/>
        <end position="495"/>
    </location>
</feature>
<organism evidence="7 8">
    <name type="scientific">Gracilibacillus ureilyticus</name>
    <dbReference type="NCBI Taxonomy" id="531814"/>
    <lineage>
        <taxon>Bacteria</taxon>
        <taxon>Bacillati</taxon>
        <taxon>Bacillota</taxon>
        <taxon>Bacilli</taxon>
        <taxon>Bacillales</taxon>
        <taxon>Bacillaceae</taxon>
        <taxon>Gracilibacillus</taxon>
    </lineage>
</organism>
<keyword evidence="5" id="KW-0812">Transmembrane</keyword>
<protein>
    <submittedName>
        <fullName evidence="7">Zinc-ribbon domain-containing protein</fullName>
    </submittedName>
</protein>
<evidence type="ECO:0000313" key="8">
    <source>
        <dbReference type="Proteomes" id="UP000199687"/>
    </source>
</evidence>
<evidence type="ECO:0000256" key="3">
    <source>
        <dbReference type="ARBA" id="ARBA00022825"/>
    </source>
</evidence>
<dbReference type="Proteomes" id="UP000199687">
    <property type="component" value="Unassembled WGS sequence"/>
</dbReference>
<evidence type="ECO:0000259" key="6">
    <source>
        <dbReference type="Pfam" id="PF13240"/>
    </source>
</evidence>
<feature type="domain" description="Zinc-ribbon" evidence="6">
    <location>
        <begin position="2"/>
        <end position="24"/>
    </location>
</feature>
<keyword evidence="1" id="KW-0645">Protease</keyword>
<dbReference type="PRINTS" id="PR00834">
    <property type="entry name" value="PROTEASES2C"/>
</dbReference>
<dbReference type="AlphaFoldDB" id="A0A1H9QVM8"/>
<evidence type="ECO:0000256" key="2">
    <source>
        <dbReference type="ARBA" id="ARBA00022801"/>
    </source>
</evidence>
<dbReference type="InterPro" id="IPR001940">
    <property type="entry name" value="Peptidase_S1C"/>
</dbReference>
<dbReference type="Pfam" id="PF13240">
    <property type="entry name" value="Zn_Ribbon_1"/>
    <property type="match status" value="1"/>
</dbReference>
<feature type="transmembrane region" description="Helical" evidence="5">
    <location>
        <begin position="31"/>
        <end position="51"/>
    </location>
</feature>
<dbReference type="PANTHER" id="PTHR43343:SF3">
    <property type="entry name" value="PROTEASE DO-LIKE 8, CHLOROPLASTIC"/>
    <property type="match status" value="1"/>
</dbReference>